<gene>
    <name evidence="9" type="ORF">ROHU_037271</name>
</gene>
<feature type="disulfide bond" evidence="5">
    <location>
        <begin position="160"/>
        <end position="170"/>
    </location>
</feature>
<keyword evidence="7" id="KW-0812">Transmembrane</keyword>
<evidence type="ECO:0000256" key="4">
    <source>
        <dbReference type="ARBA" id="ARBA00023180"/>
    </source>
</evidence>
<evidence type="ECO:0000313" key="9">
    <source>
        <dbReference type="EMBL" id="RXN12416.1"/>
    </source>
</evidence>
<feature type="disulfide bond" evidence="5">
    <location>
        <begin position="364"/>
        <end position="374"/>
    </location>
</feature>
<dbReference type="Pfam" id="PF00530">
    <property type="entry name" value="SRCR"/>
    <property type="match status" value="1"/>
</dbReference>
<feature type="domain" description="SRCR" evidence="8">
    <location>
        <begin position="191"/>
        <end position="298"/>
    </location>
</feature>
<evidence type="ECO:0000256" key="5">
    <source>
        <dbReference type="PROSITE-ProRule" id="PRU00196"/>
    </source>
</evidence>
<dbReference type="AlphaFoldDB" id="A0A498LYX3"/>
<comment type="caution">
    <text evidence="9">The sequence shown here is derived from an EMBL/GenBank/DDBJ whole genome shotgun (WGS) entry which is preliminary data.</text>
</comment>
<dbReference type="EMBL" id="QBIY01013061">
    <property type="protein sequence ID" value="RXN12416.1"/>
    <property type="molecule type" value="Genomic_DNA"/>
</dbReference>
<proteinExistence type="predicted"/>
<feature type="domain" description="SRCR" evidence="8">
    <location>
        <begin position="301"/>
        <end position="391"/>
    </location>
</feature>
<dbReference type="SUPFAM" id="SSF56487">
    <property type="entry name" value="SRCR-like"/>
    <property type="match status" value="3"/>
</dbReference>
<evidence type="ECO:0000313" key="10">
    <source>
        <dbReference type="Proteomes" id="UP000290572"/>
    </source>
</evidence>
<feature type="domain" description="SRCR" evidence="8">
    <location>
        <begin position="10"/>
        <end position="36"/>
    </location>
</feature>
<dbReference type="InterPro" id="IPR036772">
    <property type="entry name" value="SRCR-like_dom_sf"/>
</dbReference>
<name>A0A498LYX3_LABRO</name>
<dbReference type="PANTHER" id="PTHR19331:SF465">
    <property type="entry name" value="EGG PEPTIDE SPERACT RECEPTOR"/>
    <property type="match status" value="1"/>
</dbReference>
<organism evidence="9 10">
    <name type="scientific">Labeo rohita</name>
    <name type="common">Indian major carp</name>
    <name type="synonym">Cyprinus rohita</name>
    <dbReference type="NCBI Taxonomy" id="84645"/>
    <lineage>
        <taxon>Eukaryota</taxon>
        <taxon>Metazoa</taxon>
        <taxon>Chordata</taxon>
        <taxon>Craniata</taxon>
        <taxon>Vertebrata</taxon>
        <taxon>Euteleostomi</taxon>
        <taxon>Actinopterygii</taxon>
        <taxon>Neopterygii</taxon>
        <taxon>Teleostei</taxon>
        <taxon>Ostariophysi</taxon>
        <taxon>Cypriniformes</taxon>
        <taxon>Cyprinidae</taxon>
        <taxon>Labeoninae</taxon>
        <taxon>Labeonini</taxon>
        <taxon>Labeo</taxon>
    </lineage>
</organism>
<keyword evidence="1" id="KW-0732">Signal</keyword>
<dbReference type="PRINTS" id="PR00258">
    <property type="entry name" value="SPERACTRCPTR"/>
</dbReference>
<dbReference type="InterPro" id="IPR001190">
    <property type="entry name" value="SRCR"/>
</dbReference>
<evidence type="ECO:0000256" key="2">
    <source>
        <dbReference type="ARBA" id="ARBA00022737"/>
    </source>
</evidence>
<feature type="transmembrane region" description="Helical" evidence="7">
    <location>
        <begin position="399"/>
        <end position="423"/>
    </location>
</feature>
<feature type="compositionally biased region" description="Acidic residues" evidence="6">
    <location>
        <begin position="523"/>
        <end position="537"/>
    </location>
</feature>
<keyword evidence="2" id="KW-0677">Repeat</keyword>
<feature type="compositionally biased region" description="Basic and acidic residues" evidence="6">
    <location>
        <begin position="457"/>
        <end position="470"/>
    </location>
</feature>
<feature type="compositionally biased region" description="Polar residues" evidence="6">
    <location>
        <begin position="538"/>
        <end position="547"/>
    </location>
</feature>
<dbReference type="SMART" id="SM00202">
    <property type="entry name" value="SR"/>
    <property type="match status" value="2"/>
</dbReference>
<evidence type="ECO:0000256" key="7">
    <source>
        <dbReference type="SAM" id="Phobius"/>
    </source>
</evidence>
<evidence type="ECO:0000256" key="1">
    <source>
        <dbReference type="ARBA" id="ARBA00022729"/>
    </source>
</evidence>
<dbReference type="GO" id="GO:0016020">
    <property type="term" value="C:membrane"/>
    <property type="evidence" value="ECO:0007669"/>
    <property type="project" value="InterPro"/>
</dbReference>
<evidence type="ECO:0000256" key="6">
    <source>
        <dbReference type="SAM" id="MobiDB-lite"/>
    </source>
</evidence>
<accession>A0A498LYX3</accession>
<evidence type="ECO:0000259" key="8">
    <source>
        <dbReference type="PROSITE" id="PS50287"/>
    </source>
</evidence>
<keyword evidence="9" id="KW-0675">Receptor</keyword>
<comment type="caution">
    <text evidence="5">Lacks conserved residue(s) required for the propagation of feature annotation.</text>
</comment>
<feature type="disulfide bond" evidence="5">
    <location>
        <begin position="272"/>
        <end position="282"/>
    </location>
</feature>
<keyword evidence="3 5" id="KW-1015">Disulfide bond</keyword>
<feature type="domain" description="SRCR" evidence="8">
    <location>
        <begin position="92"/>
        <end position="187"/>
    </location>
</feature>
<dbReference type="STRING" id="84645.A0A498LYX3"/>
<sequence>MVSHFKGLNVALRGSDSPCKGRLEVYHADKKQWGLVVSRFESVHIVDTTLFTIGNVTLSLNLNGQPKKCAGVVEFSTPSGIIGVCNNKLDNVKLRNFTETCYGDVSIDVNGTNYGVCYSDQTQSRKKMGAVVCRELGCGEVLDVKQGSSVPNGLLSNVDCQGDEESLWHCLANREKTLCRGTKVICSEEELKFFEGYSSCNRSVFIELFDSEPPNIMLSENCTGSVLIDKDNVCASHWSDHMSHNLCNSLNCGKAIKYWGTTPAKNCWHFSCTGKETSVWQCSSKKEPCEKILYVTCEEGVKFSSTEKCGGKLGVRYKEQWEYVCEDLNEADAKKVCGVLKCNDSQELLDEQKMAKEIKVTIKCSPNHYRVSQCIQYPKQCKGEPAKIKCEGYIPKVEFSLVSLILGLLGAVLGLVILILMWMNRKRLRLAYLSERKASLLDHDKFDRDNYEDVDSLMEKSAGEEDDYRKRGSSGTEYDDIEGQANGISPSETHHDDNIDLPLLPKRPENILDYDTYEVEMEKQEDYDDVEPIEDASNENAGTTGTQARLDVDSDAGPGPGADAMLVTAEVEVHAQPEY</sequence>
<keyword evidence="7" id="KW-1133">Transmembrane helix</keyword>
<evidence type="ECO:0000256" key="3">
    <source>
        <dbReference type="ARBA" id="ARBA00023157"/>
    </source>
</evidence>
<dbReference type="PANTHER" id="PTHR19331">
    <property type="entry name" value="SCAVENGER RECEPTOR DOMAIN-CONTAINING"/>
    <property type="match status" value="1"/>
</dbReference>
<feature type="region of interest" description="Disordered" evidence="6">
    <location>
        <begin position="457"/>
        <end position="505"/>
    </location>
</feature>
<feature type="region of interest" description="Disordered" evidence="6">
    <location>
        <begin position="523"/>
        <end position="563"/>
    </location>
</feature>
<protein>
    <submittedName>
        <fullName evidence="9">Scavenger receptor cysteine-rich type 1 M160-like protein</fullName>
    </submittedName>
</protein>
<dbReference type="PROSITE" id="PS50287">
    <property type="entry name" value="SRCR_2"/>
    <property type="match status" value="4"/>
</dbReference>
<reference evidence="9 10" key="1">
    <citation type="submission" date="2018-03" db="EMBL/GenBank/DDBJ databases">
        <title>Draft genome sequence of Rohu Carp (Labeo rohita).</title>
        <authorList>
            <person name="Das P."/>
            <person name="Kushwaha B."/>
            <person name="Joshi C.G."/>
            <person name="Kumar D."/>
            <person name="Nagpure N.S."/>
            <person name="Sahoo L."/>
            <person name="Das S.P."/>
            <person name="Bit A."/>
            <person name="Patnaik S."/>
            <person name="Meher P.K."/>
            <person name="Jayasankar P."/>
            <person name="Koringa P.G."/>
            <person name="Patel N.V."/>
            <person name="Hinsu A.T."/>
            <person name="Kumar R."/>
            <person name="Pandey M."/>
            <person name="Agarwal S."/>
            <person name="Srivastava S."/>
            <person name="Singh M."/>
            <person name="Iquebal M.A."/>
            <person name="Jaiswal S."/>
            <person name="Angadi U.B."/>
            <person name="Kumar N."/>
            <person name="Raza M."/>
            <person name="Shah T.M."/>
            <person name="Rai A."/>
            <person name="Jena J.K."/>
        </authorList>
    </citation>
    <scope>NUCLEOTIDE SEQUENCE [LARGE SCALE GENOMIC DNA]</scope>
    <source>
        <strain evidence="9">DASCIFA01</strain>
        <tissue evidence="9">Testis</tissue>
    </source>
</reference>
<dbReference type="Proteomes" id="UP000290572">
    <property type="component" value="Unassembled WGS sequence"/>
</dbReference>
<keyword evidence="10" id="KW-1185">Reference proteome</keyword>
<dbReference type="Gene3D" id="3.10.250.10">
    <property type="entry name" value="SRCR-like domain"/>
    <property type="match status" value="3"/>
</dbReference>
<keyword evidence="7" id="KW-0472">Membrane</keyword>
<keyword evidence="4" id="KW-0325">Glycoprotein</keyword>